<protein>
    <recommendedName>
        <fullName evidence="2">Myb/SANT-like DNA-binding domain-containing protein</fullName>
    </recommendedName>
</protein>
<evidence type="ECO:0000313" key="3">
    <source>
        <dbReference type="EMBL" id="CAH1114763.1"/>
    </source>
</evidence>
<accession>A0A9P0D4Y5</accession>
<dbReference type="InterPro" id="IPR044822">
    <property type="entry name" value="Myb_DNA-bind_4"/>
</dbReference>
<evidence type="ECO:0000256" key="1">
    <source>
        <dbReference type="SAM" id="Coils"/>
    </source>
</evidence>
<dbReference type="Pfam" id="PF13837">
    <property type="entry name" value="Myb_DNA-bind_4"/>
    <property type="match status" value="1"/>
</dbReference>
<evidence type="ECO:0000313" key="4">
    <source>
        <dbReference type="Proteomes" id="UP001153636"/>
    </source>
</evidence>
<reference evidence="3" key="1">
    <citation type="submission" date="2022-01" db="EMBL/GenBank/DDBJ databases">
        <authorList>
            <person name="King R."/>
        </authorList>
    </citation>
    <scope>NUCLEOTIDE SEQUENCE</scope>
</reference>
<sequence length="272" mass="31483">MFVELTDVTTNYVYEVEVTEEEALRVQNDYAFAQQLLEEAKVRGDERNVEQDEYNEIPNKKKTHIWAYTDIVILIDSVSSHYEEIKHNNPKIKKKGWKNILNDLLSANVSLTIADIKKKWSNPVQSYNKAKDIHNKSGGTPSRFNFFEKIDDILGDKANNCSPHSFDSGNISESVIRFSEEPPQESQSISDDQSIQTDGCASLPSVRQLRKRNTPAAQYLLIKKRYLNNKEDLLERRQERQRKLELLSERNIIEARKAKALEDLVELKRKGE</sequence>
<feature type="coiled-coil region" evidence="1">
    <location>
        <begin position="223"/>
        <end position="270"/>
    </location>
</feature>
<dbReference type="EMBL" id="OV651820">
    <property type="protein sequence ID" value="CAH1114763.1"/>
    <property type="molecule type" value="Genomic_DNA"/>
</dbReference>
<dbReference type="OrthoDB" id="6742202at2759"/>
<dbReference type="Proteomes" id="UP001153636">
    <property type="component" value="Chromosome 8"/>
</dbReference>
<feature type="domain" description="Myb/SANT-like DNA-binding" evidence="2">
    <location>
        <begin position="64"/>
        <end position="153"/>
    </location>
</feature>
<keyword evidence="1" id="KW-0175">Coiled coil</keyword>
<dbReference type="AlphaFoldDB" id="A0A9P0D4Y5"/>
<organism evidence="3 4">
    <name type="scientific">Psylliodes chrysocephalus</name>
    <dbReference type="NCBI Taxonomy" id="3402493"/>
    <lineage>
        <taxon>Eukaryota</taxon>
        <taxon>Metazoa</taxon>
        <taxon>Ecdysozoa</taxon>
        <taxon>Arthropoda</taxon>
        <taxon>Hexapoda</taxon>
        <taxon>Insecta</taxon>
        <taxon>Pterygota</taxon>
        <taxon>Neoptera</taxon>
        <taxon>Endopterygota</taxon>
        <taxon>Coleoptera</taxon>
        <taxon>Polyphaga</taxon>
        <taxon>Cucujiformia</taxon>
        <taxon>Chrysomeloidea</taxon>
        <taxon>Chrysomelidae</taxon>
        <taxon>Galerucinae</taxon>
        <taxon>Alticini</taxon>
        <taxon>Psylliodes</taxon>
    </lineage>
</organism>
<evidence type="ECO:0000259" key="2">
    <source>
        <dbReference type="Pfam" id="PF13837"/>
    </source>
</evidence>
<keyword evidence="4" id="KW-1185">Reference proteome</keyword>
<proteinExistence type="predicted"/>
<gene>
    <name evidence="3" type="ORF">PSYICH_LOCUS14266</name>
</gene>
<name>A0A9P0D4Y5_9CUCU</name>